<protein>
    <submittedName>
        <fullName evidence="1">Uncharacterized protein</fullName>
    </submittedName>
</protein>
<sequence length="73" mass="8110">MAWYRCLLWNEAQKAVLLNTARITILHNRTDIVLIESNKKTAEIINIAVPNGGNTNSVCAGKNLKYQTLAAKL</sequence>
<name>A0A9P0HBR1_NEZVI</name>
<gene>
    <name evidence="1" type="ORF">NEZAVI_LOCUS8628</name>
</gene>
<dbReference type="AlphaFoldDB" id="A0A9P0HBR1"/>
<keyword evidence="2" id="KW-1185">Reference proteome</keyword>
<evidence type="ECO:0000313" key="1">
    <source>
        <dbReference type="EMBL" id="CAH1399104.1"/>
    </source>
</evidence>
<evidence type="ECO:0000313" key="2">
    <source>
        <dbReference type="Proteomes" id="UP001152798"/>
    </source>
</evidence>
<feature type="non-terminal residue" evidence="1">
    <location>
        <position position="1"/>
    </location>
</feature>
<proteinExistence type="predicted"/>
<organism evidence="1 2">
    <name type="scientific">Nezara viridula</name>
    <name type="common">Southern green stink bug</name>
    <name type="synonym">Cimex viridulus</name>
    <dbReference type="NCBI Taxonomy" id="85310"/>
    <lineage>
        <taxon>Eukaryota</taxon>
        <taxon>Metazoa</taxon>
        <taxon>Ecdysozoa</taxon>
        <taxon>Arthropoda</taxon>
        <taxon>Hexapoda</taxon>
        <taxon>Insecta</taxon>
        <taxon>Pterygota</taxon>
        <taxon>Neoptera</taxon>
        <taxon>Paraneoptera</taxon>
        <taxon>Hemiptera</taxon>
        <taxon>Heteroptera</taxon>
        <taxon>Panheteroptera</taxon>
        <taxon>Pentatomomorpha</taxon>
        <taxon>Pentatomoidea</taxon>
        <taxon>Pentatomidae</taxon>
        <taxon>Pentatominae</taxon>
        <taxon>Nezara</taxon>
    </lineage>
</organism>
<dbReference type="EMBL" id="OV725080">
    <property type="protein sequence ID" value="CAH1399104.1"/>
    <property type="molecule type" value="Genomic_DNA"/>
</dbReference>
<dbReference type="Proteomes" id="UP001152798">
    <property type="component" value="Chromosome 4"/>
</dbReference>
<feature type="non-terminal residue" evidence="1">
    <location>
        <position position="73"/>
    </location>
</feature>
<accession>A0A9P0HBR1</accession>
<reference evidence="1" key="1">
    <citation type="submission" date="2022-01" db="EMBL/GenBank/DDBJ databases">
        <authorList>
            <person name="King R."/>
        </authorList>
    </citation>
    <scope>NUCLEOTIDE SEQUENCE</scope>
</reference>